<dbReference type="Proteomes" id="UP000189670">
    <property type="component" value="Unassembled WGS sequence"/>
</dbReference>
<accession>A0A1V1PFB1</accession>
<gene>
    <name evidence="1" type="ORF">OMM_00955</name>
</gene>
<sequence>MFMQKQCIYYFLCLFWIFCGVAQVFGQTDFPVWLSSEKTFNKLPDDEQFYFLKCKVTDNDDIYKIGFLVYSYSKKASLWRIWKYNNTEKDFSIVEETSDKNTIQKYSRVVPKLVFAKNYGKKRLLQKNIVKENDLYWISIHFLNQQQKHLINHNNLILVSSQSLVNKTHSPVIEKKELTDIQLAVFNNNQKITSPDQNTARRHFDSSGYMIFTYIKPALSEPTLRQQQAPSSNQLPFSIKNFVFINNTYHHFFKHYGYINLNAFFESNNFSETKAERLLITSLANKSVIYSPVLKKLKRYYFYYPSENDAICLWEKRSKTYYPLGYLHVMHDSNVHERSLFEFRTFPVKKNNRVLKWLEMIRLFSADSKKNQDIFLTQLCSSNSICQQTIQKLSDLYKQGCLKDYSDGRYPLSITPQWRIILKPEQVICLQYANTDIRIAPPNRIIIAKEPLTLNYTGLKETFYKIPVYPLNSWYYYTAEMKKWMIFDDYIKRGNRPTMLGEFKQSNRLQKEILKQNPFSRIDLVQGLKVRQLALNYPFYESYHPNICEIESLISLKDHPKHLINNSWELHLFVAENTSGFHYQNIYKSISNRLKELNVKRIHLWEFCEKKTSATLFDKLFIQIAQHGHFDYQHHIIWANNQFQDVMQ</sequence>
<evidence type="ECO:0000313" key="2">
    <source>
        <dbReference type="Proteomes" id="UP000189670"/>
    </source>
</evidence>
<protein>
    <submittedName>
        <fullName evidence="1">Uncharacterized protein</fullName>
    </submittedName>
</protein>
<dbReference type="AlphaFoldDB" id="A0A1V1PFB1"/>
<proteinExistence type="predicted"/>
<reference evidence="2" key="1">
    <citation type="submission" date="2012-11" db="EMBL/GenBank/DDBJ databases">
        <authorList>
            <person name="Lucero-Rivera Y.E."/>
            <person name="Tovar-Ramirez D."/>
        </authorList>
    </citation>
    <scope>NUCLEOTIDE SEQUENCE [LARGE SCALE GENOMIC DNA]</scope>
    <source>
        <strain evidence="2">Araruama</strain>
    </source>
</reference>
<organism evidence="1 2">
    <name type="scientific">Candidatus Magnetoglobus multicellularis str. Araruama</name>
    <dbReference type="NCBI Taxonomy" id="890399"/>
    <lineage>
        <taxon>Bacteria</taxon>
        <taxon>Pseudomonadati</taxon>
        <taxon>Thermodesulfobacteriota</taxon>
        <taxon>Desulfobacteria</taxon>
        <taxon>Desulfobacterales</taxon>
        <taxon>Desulfobacteraceae</taxon>
        <taxon>Candidatus Magnetoglobus</taxon>
    </lineage>
</organism>
<evidence type="ECO:0000313" key="1">
    <source>
        <dbReference type="EMBL" id="ETR73453.1"/>
    </source>
</evidence>
<comment type="caution">
    <text evidence="1">The sequence shown here is derived from an EMBL/GenBank/DDBJ whole genome shotgun (WGS) entry which is preliminary data.</text>
</comment>
<name>A0A1V1PFB1_9BACT</name>
<dbReference type="EMBL" id="ATBP01000059">
    <property type="protein sequence ID" value="ETR73453.1"/>
    <property type="molecule type" value="Genomic_DNA"/>
</dbReference>